<keyword evidence="3" id="KW-1185">Reference proteome</keyword>
<name>A0A1G9K075_9ACTN</name>
<protein>
    <recommendedName>
        <fullName evidence="1">DUF6194 domain-containing protein</fullName>
    </recommendedName>
</protein>
<gene>
    <name evidence="2" type="ORF">SAMN05421874_12171</name>
</gene>
<dbReference type="STRING" id="683260.SAMN05421874_12171"/>
<organism evidence="2 3">
    <name type="scientific">Nonomuraea maritima</name>
    <dbReference type="NCBI Taxonomy" id="683260"/>
    <lineage>
        <taxon>Bacteria</taxon>
        <taxon>Bacillati</taxon>
        <taxon>Actinomycetota</taxon>
        <taxon>Actinomycetes</taxon>
        <taxon>Streptosporangiales</taxon>
        <taxon>Streptosporangiaceae</taxon>
        <taxon>Nonomuraea</taxon>
    </lineage>
</organism>
<evidence type="ECO:0000259" key="1">
    <source>
        <dbReference type="Pfam" id="PF19694"/>
    </source>
</evidence>
<dbReference type="Proteomes" id="UP000198683">
    <property type="component" value="Unassembled WGS sequence"/>
</dbReference>
<feature type="domain" description="DUF6194" evidence="1">
    <location>
        <begin position="1"/>
        <end position="153"/>
    </location>
</feature>
<sequence>MTKDEIITFVGGLDGVLTLAPGPGDGSPELAWGDAFFYYSPDGVVPETGQPFATVVTKNYPGDEASGLDRPGAYRVNVAAGKEAFVRWARRAPRDPALAGEDPGAVDTVIAHPVYGSLGWLAVVNPGPRTGEALRELLRTAYRLARSRHERRTPSEQGRD</sequence>
<accession>A0A1G9K075</accession>
<reference evidence="2 3" key="1">
    <citation type="submission" date="2016-10" db="EMBL/GenBank/DDBJ databases">
        <authorList>
            <person name="de Groot N.N."/>
        </authorList>
    </citation>
    <scope>NUCLEOTIDE SEQUENCE [LARGE SCALE GENOMIC DNA]</scope>
    <source>
        <strain evidence="2 3">CGMCC 4.5681</strain>
    </source>
</reference>
<dbReference type="EMBL" id="FNFB01000021">
    <property type="protein sequence ID" value="SDL42705.1"/>
    <property type="molecule type" value="Genomic_DNA"/>
</dbReference>
<evidence type="ECO:0000313" key="3">
    <source>
        <dbReference type="Proteomes" id="UP000198683"/>
    </source>
</evidence>
<dbReference type="AlphaFoldDB" id="A0A1G9K075"/>
<dbReference type="RefSeq" id="WP_090770610.1">
    <property type="nucleotide sequence ID" value="NZ_FNFB01000021.1"/>
</dbReference>
<dbReference type="InterPro" id="IPR045676">
    <property type="entry name" value="DUF6194"/>
</dbReference>
<dbReference type="OrthoDB" id="9783727at2"/>
<dbReference type="Pfam" id="PF19694">
    <property type="entry name" value="DUF6194"/>
    <property type="match status" value="1"/>
</dbReference>
<evidence type="ECO:0000313" key="2">
    <source>
        <dbReference type="EMBL" id="SDL42705.1"/>
    </source>
</evidence>
<proteinExistence type="predicted"/>